<dbReference type="Pfam" id="PF01490">
    <property type="entry name" value="Aa_trans"/>
    <property type="match status" value="1"/>
</dbReference>
<dbReference type="EMBL" id="HBEY01036521">
    <property type="protein sequence ID" value="CAD8614075.1"/>
    <property type="molecule type" value="Transcribed_RNA"/>
</dbReference>
<reference evidence="7" key="1">
    <citation type="submission" date="2021-01" db="EMBL/GenBank/DDBJ databases">
        <authorList>
            <person name="Corre E."/>
            <person name="Pelletier E."/>
            <person name="Niang G."/>
            <person name="Scheremetjew M."/>
            <person name="Finn R."/>
            <person name="Kale V."/>
            <person name="Holt S."/>
            <person name="Cochrane G."/>
            <person name="Meng A."/>
            <person name="Brown T."/>
            <person name="Cohen L."/>
        </authorList>
    </citation>
    <scope>NUCLEOTIDE SEQUENCE</scope>
    <source>
        <strain evidence="7">PLY182g</strain>
    </source>
</reference>
<accession>A0A6T7IVY4</accession>
<dbReference type="EMBL" id="HBEY01036520">
    <property type="protein sequence ID" value="CAD8614074.1"/>
    <property type="molecule type" value="Transcribed_RNA"/>
</dbReference>
<dbReference type="PANTHER" id="PTHR22950">
    <property type="entry name" value="AMINO ACID TRANSPORTER"/>
    <property type="match status" value="1"/>
</dbReference>
<dbReference type="PANTHER" id="PTHR22950:SF666">
    <property type="entry name" value="VACUOLAR AMINO ACID TRANSPORTER 4"/>
    <property type="match status" value="1"/>
</dbReference>
<evidence type="ECO:0000256" key="1">
    <source>
        <dbReference type="ARBA" id="ARBA00004141"/>
    </source>
</evidence>
<evidence type="ECO:0000313" key="7">
    <source>
        <dbReference type="EMBL" id="CAD8614074.1"/>
    </source>
</evidence>
<feature type="transmembrane region" description="Helical" evidence="5">
    <location>
        <begin position="139"/>
        <end position="161"/>
    </location>
</feature>
<keyword evidence="3 5" id="KW-1133">Transmembrane helix</keyword>
<evidence type="ECO:0000259" key="6">
    <source>
        <dbReference type="Pfam" id="PF01490"/>
    </source>
</evidence>
<comment type="subcellular location">
    <subcellularLocation>
        <location evidence="1">Membrane</location>
        <topology evidence="1">Multi-pass membrane protein</topology>
    </subcellularLocation>
</comment>
<name>A0A6T7IVY4_9EUKA</name>
<feature type="transmembrane region" description="Helical" evidence="5">
    <location>
        <begin position="113"/>
        <end position="133"/>
    </location>
</feature>
<dbReference type="AlphaFoldDB" id="A0A6T7IVY4"/>
<evidence type="ECO:0000256" key="5">
    <source>
        <dbReference type="SAM" id="Phobius"/>
    </source>
</evidence>
<evidence type="ECO:0000256" key="2">
    <source>
        <dbReference type="ARBA" id="ARBA00022692"/>
    </source>
</evidence>
<dbReference type="InterPro" id="IPR013057">
    <property type="entry name" value="AA_transpt_TM"/>
</dbReference>
<dbReference type="GO" id="GO:0016020">
    <property type="term" value="C:membrane"/>
    <property type="evidence" value="ECO:0007669"/>
    <property type="project" value="UniProtKB-SubCell"/>
</dbReference>
<sequence length="198" mass="21456">MGMCTHVHAFVAHRARGHHEWRSISTRMRTPLTLRSPQVTLNLPGSLGTYVRAVFSLAVILTYPLQLFPAMQALEDALGLSRPMRPECTLEAPAKTGSATVAAQADARPMRRLLLQCTARTCLVCAAFLFSLVAPYDTLIGLAGGLCAVPLAFIFPGWFHMKICKERSAASTAIDLSLIIFGLLMAPIAVVAAIISWH</sequence>
<keyword evidence="2 5" id="KW-0812">Transmembrane</keyword>
<organism evidence="7">
    <name type="scientific">Coccolithus braarudii</name>
    <dbReference type="NCBI Taxonomy" id="221442"/>
    <lineage>
        <taxon>Eukaryota</taxon>
        <taxon>Haptista</taxon>
        <taxon>Haptophyta</taxon>
        <taxon>Prymnesiophyceae</taxon>
        <taxon>Coccolithales</taxon>
        <taxon>Coccolithaceae</taxon>
        <taxon>Coccolithus</taxon>
    </lineage>
</organism>
<keyword evidence="4 5" id="KW-0472">Membrane</keyword>
<proteinExistence type="predicted"/>
<protein>
    <recommendedName>
        <fullName evidence="6">Amino acid transporter transmembrane domain-containing protein</fullName>
    </recommendedName>
</protein>
<dbReference type="GO" id="GO:0015179">
    <property type="term" value="F:L-amino acid transmembrane transporter activity"/>
    <property type="evidence" value="ECO:0007669"/>
    <property type="project" value="TreeGrafter"/>
</dbReference>
<evidence type="ECO:0000313" key="8">
    <source>
        <dbReference type="EMBL" id="CAD8614075.1"/>
    </source>
</evidence>
<evidence type="ECO:0000256" key="4">
    <source>
        <dbReference type="ARBA" id="ARBA00023136"/>
    </source>
</evidence>
<evidence type="ECO:0000256" key="3">
    <source>
        <dbReference type="ARBA" id="ARBA00022989"/>
    </source>
</evidence>
<feature type="domain" description="Amino acid transporter transmembrane" evidence="6">
    <location>
        <begin position="38"/>
        <end position="194"/>
    </location>
</feature>
<gene>
    <name evidence="7" type="ORF">CPEL01642_LOCUS17454</name>
    <name evidence="8" type="ORF">CPEL01642_LOCUS17455</name>
</gene>
<feature type="transmembrane region" description="Helical" evidence="5">
    <location>
        <begin position="173"/>
        <end position="197"/>
    </location>
</feature>